<organism evidence="16">
    <name type="scientific">Lotharella oceanica</name>
    <dbReference type="NCBI Taxonomy" id="641309"/>
    <lineage>
        <taxon>Eukaryota</taxon>
        <taxon>Sar</taxon>
        <taxon>Rhizaria</taxon>
        <taxon>Cercozoa</taxon>
        <taxon>Chlorarachniophyceae</taxon>
        <taxon>Lotharella</taxon>
    </lineage>
</organism>
<dbReference type="PANTHER" id="PTHR12888:SF0">
    <property type="entry name" value="PEROXISOME ASSEMBLY PROTEIN 12"/>
    <property type="match status" value="1"/>
</dbReference>
<sequence>MNTPPSMSRPSFFEVSAAERLTEGLRPALQHILTTLSNHVPPLAMLAQRGDEVFYLMCFLLDRHYLKTHNASFAENFYCLKRVKVLPDDTKAPLDDRDRLGAVVCLSGVPYVRSKLEAYYNETNLNLQAFPHNDGSWMTFFRKSFVKLYPYAALVYEGLEYMHAIQYVMGTTRHFSPLTLLLNQRVERLTMADMLRHQRGGGHKPNAVTARPGARNPMESAWQQGTVTRVSIAAKVFAILSRIGNLMADNAKWAVYLGVFVIRFLQWWYSPENQQRNEVPLATPPPPPPAVKHPRGVAIPEDKSKCPLCLRTRVNAALLPSGFVFCYTCVFNHLKDHGTCPVTLRPCRIGELRKIYES</sequence>
<dbReference type="GO" id="GO:0008270">
    <property type="term" value="F:zinc ion binding"/>
    <property type="evidence" value="ECO:0007669"/>
    <property type="project" value="UniProtKB-KW"/>
</dbReference>
<gene>
    <name evidence="16" type="ORF">LSP00402_LOCUS7132</name>
</gene>
<evidence type="ECO:0000256" key="11">
    <source>
        <dbReference type="ARBA" id="ARBA00023136"/>
    </source>
</evidence>
<keyword evidence="12 13" id="KW-0576">Peroxisome</keyword>
<keyword evidence="9" id="KW-0653">Protein transport</keyword>
<dbReference type="Pfam" id="PF04757">
    <property type="entry name" value="Pex2_Pex12"/>
    <property type="match status" value="1"/>
</dbReference>
<feature type="domain" description="Pex N-terminal" evidence="15">
    <location>
        <begin position="19"/>
        <end position="270"/>
    </location>
</feature>
<dbReference type="EMBL" id="HBHP01011483">
    <property type="protein sequence ID" value="CAD9758323.1"/>
    <property type="molecule type" value="Transcribed_RNA"/>
</dbReference>
<evidence type="ECO:0000259" key="15">
    <source>
        <dbReference type="Pfam" id="PF04757"/>
    </source>
</evidence>
<dbReference type="AlphaFoldDB" id="A0A7S2TLX7"/>
<keyword evidence="5" id="KW-0812">Transmembrane</keyword>
<evidence type="ECO:0000256" key="6">
    <source>
        <dbReference type="ARBA" id="ARBA00022723"/>
    </source>
</evidence>
<keyword evidence="7" id="KW-0863">Zinc-finger</keyword>
<evidence type="ECO:0000256" key="14">
    <source>
        <dbReference type="SAM" id="MobiDB-lite"/>
    </source>
</evidence>
<dbReference type="GO" id="GO:0016558">
    <property type="term" value="P:protein import into peroxisome matrix"/>
    <property type="evidence" value="ECO:0007669"/>
    <property type="project" value="UniProtKB-UniRule"/>
</dbReference>
<comment type="similarity">
    <text evidence="3 13">Belongs to the pex2/pex10/pex12 family.</text>
</comment>
<dbReference type="PIRSF" id="PIRSF038074">
    <property type="entry name" value="Peroxisome_assembly_p12"/>
    <property type="match status" value="1"/>
</dbReference>
<evidence type="ECO:0000256" key="8">
    <source>
        <dbReference type="ARBA" id="ARBA00022833"/>
    </source>
</evidence>
<keyword evidence="10" id="KW-1133">Transmembrane helix</keyword>
<keyword evidence="8" id="KW-0862">Zinc</keyword>
<comment type="pathway">
    <text evidence="2">Protein modification; protein ubiquitination.</text>
</comment>
<keyword evidence="4" id="KW-0813">Transport</keyword>
<evidence type="ECO:0000256" key="7">
    <source>
        <dbReference type="ARBA" id="ARBA00022771"/>
    </source>
</evidence>
<dbReference type="InterPro" id="IPR017375">
    <property type="entry name" value="PEX12"/>
</dbReference>
<evidence type="ECO:0000256" key="12">
    <source>
        <dbReference type="ARBA" id="ARBA00023140"/>
    </source>
</evidence>
<dbReference type="Gene3D" id="3.30.40.10">
    <property type="entry name" value="Zinc/RING finger domain, C3HC4 (zinc finger)"/>
    <property type="match status" value="1"/>
</dbReference>
<comment type="function">
    <text evidence="13">Component of a retrotranslocation channel required for peroxisome organization by mediating export of the PEX5 receptor from peroxisomes to the cytosol, thereby promoting PEX5 recycling.</text>
</comment>
<evidence type="ECO:0000256" key="9">
    <source>
        <dbReference type="ARBA" id="ARBA00022927"/>
    </source>
</evidence>
<keyword evidence="6" id="KW-0479">Metal-binding</keyword>
<proteinExistence type="inferred from homology"/>
<dbReference type="InterPro" id="IPR006845">
    <property type="entry name" value="Pex_N"/>
</dbReference>
<evidence type="ECO:0000256" key="1">
    <source>
        <dbReference type="ARBA" id="ARBA00004585"/>
    </source>
</evidence>
<evidence type="ECO:0000313" key="16">
    <source>
        <dbReference type="EMBL" id="CAD9758323.1"/>
    </source>
</evidence>
<dbReference type="GO" id="GO:0005778">
    <property type="term" value="C:peroxisomal membrane"/>
    <property type="evidence" value="ECO:0007669"/>
    <property type="project" value="UniProtKB-SubCell"/>
</dbReference>
<dbReference type="GO" id="GO:0004842">
    <property type="term" value="F:ubiquitin-protein transferase activity"/>
    <property type="evidence" value="ECO:0007669"/>
    <property type="project" value="TreeGrafter"/>
</dbReference>
<dbReference type="GO" id="GO:0006513">
    <property type="term" value="P:protein monoubiquitination"/>
    <property type="evidence" value="ECO:0007669"/>
    <property type="project" value="TreeGrafter"/>
</dbReference>
<evidence type="ECO:0000256" key="2">
    <source>
        <dbReference type="ARBA" id="ARBA00004906"/>
    </source>
</evidence>
<keyword evidence="11 13" id="KW-0472">Membrane</keyword>
<dbReference type="InterPro" id="IPR013083">
    <property type="entry name" value="Znf_RING/FYVE/PHD"/>
</dbReference>
<feature type="compositionally biased region" description="Pro residues" evidence="14">
    <location>
        <begin position="282"/>
        <end position="291"/>
    </location>
</feature>
<name>A0A7S2TLX7_9EUKA</name>
<dbReference type="GO" id="GO:1990429">
    <property type="term" value="C:peroxisomal importomer complex"/>
    <property type="evidence" value="ECO:0007669"/>
    <property type="project" value="TreeGrafter"/>
</dbReference>
<evidence type="ECO:0000256" key="5">
    <source>
        <dbReference type="ARBA" id="ARBA00022692"/>
    </source>
</evidence>
<protein>
    <recommendedName>
        <fullName evidence="13">Peroxisome assembly protein 12</fullName>
    </recommendedName>
    <alternativeName>
        <fullName evidence="13">Peroxin-12</fullName>
    </alternativeName>
</protein>
<comment type="subcellular location">
    <subcellularLocation>
        <location evidence="1">Peroxisome membrane</location>
        <topology evidence="1">Multi-pass membrane protein</topology>
    </subcellularLocation>
</comment>
<evidence type="ECO:0000256" key="4">
    <source>
        <dbReference type="ARBA" id="ARBA00022448"/>
    </source>
</evidence>
<evidence type="ECO:0000256" key="3">
    <source>
        <dbReference type="ARBA" id="ARBA00008704"/>
    </source>
</evidence>
<evidence type="ECO:0000256" key="13">
    <source>
        <dbReference type="PIRNR" id="PIRNR038074"/>
    </source>
</evidence>
<dbReference type="CDD" id="cd16451">
    <property type="entry name" value="mRING_PEX12"/>
    <property type="match status" value="1"/>
</dbReference>
<feature type="region of interest" description="Disordered" evidence="14">
    <location>
        <begin position="276"/>
        <end position="295"/>
    </location>
</feature>
<evidence type="ECO:0000256" key="10">
    <source>
        <dbReference type="ARBA" id="ARBA00022989"/>
    </source>
</evidence>
<reference evidence="16" key="1">
    <citation type="submission" date="2021-01" db="EMBL/GenBank/DDBJ databases">
        <authorList>
            <person name="Corre E."/>
            <person name="Pelletier E."/>
            <person name="Niang G."/>
            <person name="Scheremetjew M."/>
            <person name="Finn R."/>
            <person name="Kale V."/>
            <person name="Holt S."/>
            <person name="Cochrane G."/>
            <person name="Meng A."/>
            <person name="Brown T."/>
            <person name="Cohen L."/>
        </authorList>
    </citation>
    <scope>NUCLEOTIDE SEQUENCE</scope>
    <source>
        <strain evidence="16">CCMP622</strain>
    </source>
</reference>
<accession>A0A7S2TLX7</accession>
<dbReference type="PANTHER" id="PTHR12888">
    <property type="entry name" value="PEROXISOME ASSEMBLY PROTEIN 12 PEROXIN-12"/>
    <property type="match status" value="1"/>
</dbReference>
<dbReference type="SUPFAM" id="SSF57850">
    <property type="entry name" value="RING/U-box"/>
    <property type="match status" value="1"/>
</dbReference>